<sequence>MGYVFQPTSGTQPRGDTPAATRARGVTPVTRIVIIGGGPGGYEAALVGAQLGAEVTVVDCDGLGGASVLTDCVPSKTLIATAEVMTTFDSSYEELGIIVADTVSDEGSAAGPPPGTSARVVGVDLGKVNRRVKRLALAQSHDITASVTRAGARVVRGRGRLEGQQAADGSRKVVVRAADGTEETLVADAVLIATGGHPREIPDALPDGERILNWTQVYDLEELPEELIVVGSGVTGAEFAGAYQALGSRVTLVSSRDRVLPGEDPDAAAVLEDVFRRRGMNVMARSRAAAVKRIPGAASQGPSSPDAGPEGRVGDRVEVTLSDGRVISGTHCLMAVGAIPNSAGMGLEEAGVRLKDSGHIWTDRVSRTSAPGVYAAGDVTGVFALASVAAMQGRIAMYHFLGDAVTPLNLKTVSANVFTDPEIATIGCTQADVDAGTIDARVVKLPLLRNPRAKMQGIRDGFVKIFCRPGTGIVVGGCVVAPRASELIHPISIAVDNNLTVEQIANAFTVYPSLSGSIAEVARQLQTRKAADEG</sequence>
<feature type="domain" description="FAD/NAD(P)-binding" evidence="7">
    <location>
        <begin position="31"/>
        <end position="393"/>
    </location>
</feature>
<dbReference type="InterPro" id="IPR001100">
    <property type="entry name" value="Pyr_nuc-diS_OxRdtase"/>
</dbReference>
<keyword evidence="2" id="KW-0285">Flavoprotein</keyword>
<evidence type="ECO:0000256" key="3">
    <source>
        <dbReference type="ARBA" id="ARBA00022827"/>
    </source>
</evidence>
<evidence type="ECO:0000259" key="6">
    <source>
        <dbReference type="Pfam" id="PF02852"/>
    </source>
</evidence>
<evidence type="ECO:0000256" key="2">
    <source>
        <dbReference type="ARBA" id="ARBA00022630"/>
    </source>
</evidence>
<evidence type="ECO:0000313" key="8">
    <source>
        <dbReference type="EMBL" id="EFG08899.1"/>
    </source>
</evidence>
<evidence type="ECO:0000256" key="4">
    <source>
        <dbReference type="PIRSR" id="PIRSR000350-3"/>
    </source>
</evidence>
<evidence type="ECO:0000259" key="7">
    <source>
        <dbReference type="Pfam" id="PF07992"/>
    </source>
</evidence>
<keyword evidence="8" id="KW-0560">Oxidoreductase</keyword>
<feature type="binding site" evidence="4">
    <location>
        <position position="159"/>
    </location>
    <ligand>
        <name>FAD</name>
        <dbReference type="ChEBI" id="CHEBI:57692"/>
    </ligand>
</feature>
<dbReference type="Gene3D" id="3.50.50.60">
    <property type="entry name" value="FAD/NAD(P)-binding domain"/>
    <property type="match status" value="2"/>
</dbReference>
<dbReference type="FunFam" id="3.30.390.30:FF:000005">
    <property type="entry name" value="Flavoprotein disulfide reductase"/>
    <property type="match status" value="1"/>
</dbReference>
<dbReference type="SUPFAM" id="SSF55424">
    <property type="entry name" value="FAD/NAD-linked reductases, dimerisation (C-terminal) domain"/>
    <property type="match status" value="1"/>
</dbReference>
<dbReference type="GO" id="GO:0004148">
    <property type="term" value="F:dihydrolipoyl dehydrogenase (NADH) activity"/>
    <property type="evidence" value="ECO:0007669"/>
    <property type="project" value="UniProtKB-EC"/>
</dbReference>
<feature type="binding site" evidence="4">
    <location>
        <position position="378"/>
    </location>
    <ligand>
        <name>FAD</name>
        <dbReference type="ChEBI" id="CHEBI:57692"/>
    </ligand>
</feature>
<dbReference type="Pfam" id="PF02852">
    <property type="entry name" value="Pyr_redox_dim"/>
    <property type="match status" value="1"/>
</dbReference>
<feature type="region of interest" description="Disordered" evidence="5">
    <location>
        <begin position="293"/>
        <end position="314"/>
    </location>
</feature>
<feature type="binding site" evidence="4">
    <location>
        <position position="76"/>
    </location>
    <ligand>
        <name>FAD</name>
        <dbReference type="ChEBI" id="CHEBI:57692"/>
    </ligand>
</feature>
<dbReference type="InterPro" id="IPR036188">
    <property type="entry name" value="FAD/NAD-bd_sf"/>
</dbReference>
<dbReference type="Proteomes" id="UP000002357">
    <property type="component" value="Chromosome"/>
</dbReference>
<evidence type="ECO:0000313" key="9">
    <source>
        <dbReference type="Proteomes" id="UP000002357"/>
    </source>
</evidence>
<protein>
    <submittedName>
        <fullName evidence="8">Flavoprotein disulfide reductase</fullName>
        <ecNumber evidence="8">1.8.1.4</ecNumber>
    </submittedName>
</protein>
<dbReference type="PIRSF" id="PIRSF000350">
    <property type="entry name" value="Mercury_reductase_MerA"/>
    <property type="match status" value="1"/>
</dbReference>
<dbReference type="eggNOG" id="COG1249">
    <property type="taxonomic scope" value="Bacteria"/>
</dbReference>
<evidence type="ECO:0000256" key="5">
    <source>
        <dbReference type="SAM" id="MobiDB-lite"/>
    </source>
</evidence>
<evidence type="ECO:0000256" key="1">
    <source>
        <dbReference type="ARBA" id="ARBA00007532"/>
    </source>
</evidence>
<accession>E2Q3I4</accession>
<feature type="domain" description="Pyridine nucleotide-disulphide oxidoreductase dimerisation" evidence="6">
    <location>
        <begin position="415"/>
        <end position="520"/>
    </location>
</feature>
<proteinExistence type="inferred from homology"/>
<keyword evidence="3 4" id="KW-0274">FAD</keyword>
<dbReference type="EMBL" id="CM000913">
    <property type="protein sequence ID" value="EFG08899.1"/>
    <property type="molecule type" value="Genomic_DNA"/>
</dbReference>
<dbReference type="STRING" id="1901.BB341_09575"/>
<dbReference type="InterPro" id="IPR016156">
    <property type="entry name" value="FAD/NAD-linked_Rdtase_dimer_sf"/>
</dbReference>
<dbReference type="AlphaFoldDB" id="E2Q3I4"/>
<dbReference type="GO" id="GO:0003955">
    <property type="term" value="F:NAD(P)H dehydrogenase (quinone) activity"/>
    <property type="evidence" value="ECO:0007669"/>
    <property type="project" value="TreeGrafter"/>
</dbReference>
<keyword evidence="9" id="KW-1185">Reference proteome</keyword>
<organism evidence="8 9">
    <name type="scientific">Streptomyces clavuligerus</name>
    <dbReference type="NCBI Taxonomy" id="1901"/>
    <lineage>
        <taxon>Bacteria</taxon>
        <taxon>Bacillati</taxon>
        <taxon>Actinomycetota</taxon>
        <taxon>Actinomycetes</taxon>
        <taxon>Kitasatosporales</taxon>
        <taxon>Streptomycetaceae</taxon>
        <taxon>Streptomyces</taxon>
    </lineage>
</organism>
<dbReference type="GO" id="GO:0050660">
    <property type="term" value="F:flavin adenine dinucleotide binding"/>
    <property type="evidence" value="ECO:0007669"/>
    <property type="project" value="TreeGrafter"/>
</dbReference>
<dbReference type="InterPro" id="IPR023753">
    <property type="entry name" value="FAD/NAD-binding_dom"/>
</dbReference>
<dbReference type="Pfam" id="PF07992">
    <property type="entry name" value="Pyr_redox_2"/>
    <property type="match status" value="1"/>
</dbReference>
<name>E2Q3I4_STRCL</name>
<dbReference type="PRINTS" id="PR00368">
    <property type="entry name" value="FADPNR"/>
</dbReference>
<gene>
    <name evidence="8" type="ORF">SCLAV_3827</name>
</gene>
<dbReference type="PANTHER" id="PTHR43014">
    <property type="entry name" value="MERCURIC REDUCTASE"/>
    <property type="match status" value="1"/>
</dbReference>
<reference evidence="8 9" key="1">
    <citation type="journal article" date="2010" name="Genome Biol. Evol.">
        <title>The sequence of a 1.8-mb bacterial linear plasmid reveals a rich evolutionary reservoir of secondary metabolic pathways.</title>
        <authorList>
            <person name="Medema M.H."/>
            <person name="Trefzer A."/>
            <person name="Kovalchuk A."/>
            <person name="van den Berg M."/>
            <person name="Mueller U."/>
            <person name="Heijne W."/>
            <person name="Wu L."/>
            <person name="Alam M.T."/>
            <person name="Ronning C.M."/>
            <person name="Nierman W.C."/>
            <person name="Bovenberg R.A.L."/>
            <person name="Breitling R."/>
            <person name="Takano E."/>
        </authorList>
    </citation>
    <scope>NUCLEOTIDE SEQUENCE [LARGE SCALE GENOMIC DNA]</scope>
    <source>
        <strain evidence="9">ATCC 27064 / DSM 738 / JCM 4710 / NBRC 13307 / NCIMB 12785 / NRRL 3585 / VKM Ac-602</strain>
    </source>
</reference>
<dbReference type="EC" id="1.8.1.4" evidence="8"/>
<keyword evidence="4" id="KW-0547">Nucleotide-binding</keyword>
<feature type="binding site" evidence="4">
    <location>
        <begin position="231"/>
        <end position="238"/>
    </location>
    <ligand>
        <name>NAD(+)</name>
        <dbReference type="ChEBI" id="CHEBI:57540"/>
    </ligand>
</feature>
<dbReference type="SUPFAM" id="SSF51905">
    <property type="entry name" value="FAD/NAD(P)-binding domain"/>
    <property type="match status" value="1"/>
</dbReference>
<comment type="cofactor">
    <cofactor evidence="4">
        <name>FAD</name>
        <dbReference type="ChEBI" id="CHEBI:57692"/>
    </cofactor>
    <text evidence="4">Binds 1 FAD per subunit.</text>
</comment>
<dbReference type="Gene3D" id="3.30.390.30">
    <property type="match status" value="1"/>
</dbReference>
<feature type="compositionally biased region" description="Polar residues" evidence="5">
    <location>
        <begin position="1"/>
        <end position="14"/>
    </location>
</feature>
<dbReference type="PANTHER" id="PTHR43014:SF1">
    <property type="entry name" value="NAD(P)H DEHYDROGENASE (QUINONE)"/>
    <property type="match status" value="1"/>
</dbReference>
<feature type="binding site" evidence="4">
    <location>
        <position position="337"/>
    </location>
    <ligand>
        <name>NAD(+)</name>
        <dbReference type="ChEBI" id="CHEBI:57540"/>
    </ligand>
</feature>
<comment type="similarity">
    <text evidence="1">Belongs to the class-I pyridine nucleotide-disulfide oxidoreductase family.</text>
</comment>
<feature type="region of interest" description="Disordered" evidence="5">
    <location>
        <begin position="1"/>
        <end position="22"/>
    </location>
</feature>
<keyword evidence="4" id="KW-0520">NAD</keyword>
<dbReference type="InterPro" id="IPR004099">
    <property type="entry name" value="Pyr_nucl-diS_OxRdtase_dimer"/>
</dbReference>
<dbReference type="PRINTS" id="PR00411">
    <property type="entry name" value="PNDRDTASEI"/>
</dbReference>